<name>A0A069QM75_HOYLO</name>
<dbReference type="AlphaFoldDB" id="A0A069QM75"/>
<sequence length="368" mass="42438">MATKFYFIDDDPNSQNKVRGFENNDLTIDAMQHKDSWGEEISFLNDQKDQFDGIILDLKLDDLPNRNGKRADFRGTSLAQEIRTRQKEGDMNSFPIILFSANDKIQQALENSGKDLFDIRINKSKLNESAFSYFTPQLIDLSDGYKRLSGSSLAISQVLQIDEMTLDSRFVGEYNKNKECPVHIQSRFLITEFLTKQGLVIDENVLAARLGIDKSNSDNWSDLLKNLSKAKYQGVFSKGWSRWWMHLVEQWWNETIKAETFLRSTPAAERVEKIKEVTKLPKLVAAKKTEKSESDEFWTVCKGLGQPLDPVDGLLIQGQDNLFSWQEPEYVSVDAALLRKNIEKWIGIADIEKERYENLKVLYSRKKQ</sequence>
<dbReference type="HOGENOM" id="CLU_762789_0_0_10"/>
<accession>A0A069QM75</accession>
<dbReference type="Proteomes" id="UP000027442">
    <property type="component" value="Unassembled WGS sequence"/>
</dbReference>
<evidence type="ECO:0000313" key="1">
    <source>
        <dbReference type="EMBL" id="KDR53114.1"/>
    </source>
</evidence>
<reference evidence="1 2" key="1">
    <citation type="submission" date="2013-08" db="EMBL/GenBank/DDBJ databases">
        <authorList>
            <person name="Weinstock G."/>
            <person name="Sodergren E."/>
            <person name="Wylie T."/>
            <person name="Fulton L."/>
            <person name="Fulton R."/>
            <person name="Fronick C."/>
            <person name="O'Laughlin M."/>
            <person name="Godfrey J."/>
            <person name="Miner T."/>
            <person name="Herter B."/>
            <person name="Appelbaum E."/>
            <person name="Cordes M."/>
            <person name="Lek S."/>
            <person name="Wollam A."/>
            <person name="Pepin K.H."/>
            <person name="Palsikar V.B."/>
            <person name="Mitreva M."/>
            <person name="Wilson R.K."/>
        </authorList>
    </citation>
    <scope>NUCLEOTIDE SEQUENCE [LARGE SCALE GENOMIC DNA]</scope>
    <source>
        <strain evidence="1 2">ATCC 15930</strain>
    </source>
</reference>
<gene>
    <name evidence="1" type="ORF">HMPREF1991_00795</name>
</gene>
<proteinExistence type="predicted"/>
<dbReference type="PATRIC" id="fig|1122985.7.peg.823"/>
<dbReference type="eggNOG" id="ENOG5032PY5">
    <property type="taxonomic scope" value="Bacteria"/>
</dbReference>
<dbReference type="Gene3D" id="3.40.50.2300">
    <property type="match status" value="1"/>
</dbReference>
<organism evidence="1 2">
    <name type="scientific">Hoylesella loescheii DSM 19665 = JCM 12249 = ATCC 15930</name>
    <dbReference type="NCBI Taxonomy" id="1122985"/>
    <lineage>
        <taxon>Bacteria</taxon>
        <taxon>Pseudomonadati</taxon>
        <taxon>Bacteroidota</taxon>
        <taxon>Bacteroidia</taxon>
        <taxon>Bacteroidales</taxon>
        <taxon>Prevotellaceae</taxon>
        <taxon>Hoylesella</taxon>
    </lineage>
</organism>
<keyword evidence="2" id="KW-1185">Reference proteome</keyword>
<comment type="caution">
    <text evidence="1">The sequence shown here is derived from an EMBL/GenBank/DDBJ whole genome shotgun (WGS) entry which is preliminary data.</text>
</comment>
<protein>
    <submittedName>
        <fullName evidence="1">Uncharacterized protein</fullName>
    </submittedName>
</protein>
<evidence type="ECO:0000313" key="2">
    <source>
        <dbReference type="Proteomes" id="UP000027442"/>
    </source>
</evidence>
<dbReference type="RefSeq" id="WP_018968358.1">
    <property type="nucleotide sequence ID" value="NZ_KB899226.1"/>
</dbReference>
<dbReference type="EMBL" id="JNGW01000029">
    <property type="protein sequence ID" value="KDR53114.1"/>
    <property type="molecule type" value="Genomic_DNA"/>
</dbReference>